<proteinExistence type="predicted"/>
<dbReference type="SMART" id="SM00225">
    <property type="entry name" value="BTB"/>
    <property type="match status" value="1"/>
</dbReference>
<dbReference type="SUPFAM" id="SSF54695">
    <property type="entry name" value="POZ domain"/>
    <property type="match status" value="1"/>
</dbReference>
<dbReference type="PROSITE" id="PS50097">
    <property type="entry name" value="BTB"/>
    <property type="match status" value="1"/>
</dbReference>
<dbReference type="Pfam" id="PF00651">
    <property type="entry name" value="BTB"/>
    <property type="match status" value="1"/>
</dbReference>
<feature type="domain" description="BTB" evidence="1">
    <location>
        <begin position="52"/>
        <end position="111"/>
    </location>
</feature>
<dbReference type="CDD" id="cd18186">
    <property type="entry name" value="BTB_POZ_ZBTB_KLHL-like"/>
    <property type="match status" value="1"/>
</dbReference>
<dbReference type="AlphaFoldDB" id="A0A914YK95"/>
<evidence type="ECO:0000259" key="1">
    <source>
        <dbReference type="PROSITE" id="PS50097"/>
    </source>
</evidence>
<organism evidence="2 3">
    <name type="scientific">Panagrolaimus superbus</name>
    <dbReference type="NCBI Taxonomy" id="310955"/>
    <lineage>
        <taxon>Eukaryota</taxon>
        <taxon>Metazoa</taxon>
        <taxon>Ecdysozoa</taxon>
        <taxon>Nematoda</taxon>
        <taxon>Chromadorea</taxon>
        <taxon>Rhabditida</taxon>
        <taxon>Tylenchina</taxon>
        <taxon>Panagrolaimomorpha</taxon>
        <taxon>Panagrolaimoidea</taxon>
        <taxon>Panagrolaimidae</taxon>
        <taxon>Panagrolaimus</taxon>
    </lineage>
</organism>
<dbReference type="Proteomes" id="UP000887577">
    <property type="component" value="Unplaced"/>
</dbReference>
<reference evidence="3" key="1">
    <citation type="submission" date="2022-11" db="UniProtKB">
        <authorList>
            <consortium name="WormBaseParasite"/>
        </authorList>
    </citation>
    <scope>IDENTIFICATION</scope>
</reference>
<dbReference type="InterPro" id="IPR000210">
    <property type="entry name" value="BTB/POZ_dom"/>
</dbReference>
<dbReference type="InterPro" id="IPR011333">
    <property type="entry name" value="SKP1/BTB/POZ_sf"/>
</dbReference>
<evidence type="ECO:0000313" key="2">
    <source>
        <dbReference type="Proteomes" id="UP000887577"/>
    </source>
</evidence>
<dbReference type="PANTHER" id="PTHR24413">
    <property type="entry name" value="SPECKLE-TYPE POZ PROTEIN"/>
    <property type="match status" value="1"/>
</dbReference>
<keyword evidence="2" id="KW-1185">Reference proteome</keyword>
<dbReference type="Gene3D" id="3.30.710.10">
    <property type="entry name" value="Potassium Channel Kv1.1, Chain A"/>
    <property type="match status" value="1"/>
</dbReference>
<evidence type="ECO:0000313" key="3">
    <source>
        <dbReference type="WBParaSite" id="PSU_v2.g1773.t1"/>
    </source>
</evidence>
<dbReference type="WBParaSite" id="PSU_v2.g1773.t1">
    <property type="protein sequence ID" value="PSU_v2.g1773.t1"/>
    <property type="gene ID" value="PSU_v2.g1773"/>
</dbReference>
<protein>
    <submittedName>
        <fullName evidence="3">BTB domain-containing protein</fullName>
    </submittedName>
</protein>
<accession>A0A914YK95</accession>
<sequence>MDPANNFIVNDYLTIKMEAILTAPKKESDTIENIQQTKCCKLGSKLWERDDKDFVISVEGKEIKLHKNVISVESSVFERMIESGMQESKESKVTIIDFNFETVERAVKFCYGFEDPNLWSIDNAVNLLQFADKYDIKDLKINIFIF</sequence>
<name>A0A914YK95_9BILA</name>